<dbReference type="InterPro" id="IPR032816">
    <property type="entry name" value="VTT_dom"/>
</dbReference>
<keyword evidence="3" id="KW-1003">Cell membrane</keyword>
<evidence type="ECO:0000256" key="1">
    <source>
        <dbReference type="ARBA" id="ARBA00004651"/>
    </source>
</evidence>
<protein>
    <submittedName>
        <fullName evidence="10">Membrane protein DedA, SNARE-associated domain</fullName>
    </submittedName>
</protein>
<proteinExistence type="inferred from homology"/>
<accession>A0A2N9JMK3</accession>
<evidence type="ECO:0000256" key="5">
    <source>
        <dbReference type="ARBA" id="ARBA00022989"/>
    </source>
</evidence>
<keyword evidence="5 8" id="KW-1133">Transmembrane helix</keyword>
<sequence>MSTTPGDGQPADQPPGQQSDDAAAREWWDDPGLPWKHKPTKADISCLVWMGIASVYGLILLPLRPVMLGLAPHLLGSLGYRTGLVMTGALGATGDRWWPLVLVLGSLMAMKFDWIYWWAGKLWGHGLIEVWSGRSERARKRNQRAIAFTHKYETWAIFVTYLPIPMPAAVVYAALGAAGTKLSKFLIVSFISSVISSGLYMYLGWQIGEPAVELINAYGQWLWYLSIAIIVGMIAVAWWKSRQPKSDEPVIPGPAI</sequence>
<evidence type="ECO:0000256" key="2">
    <source>
        <dbReference type="ARBA" id="ARBA00010792"/>
    </source>
</evidence>
<evidence type="ECO:0000256" key="4">
    <source>
        <dbReference type="ARBA" id="ARBA00022692"/>
    </source>
</evidence>
<evidence type="ECO:0000259" key="9">
    <source>
        <dbReference type="Pfam" id="PF09335"/>
    </source>
</evidence>
<evidence type="ECO:0000256" key="3">
    <source>
        <dbReference type="ARBA" id="ARBA00022475"/>
    </source>
</evidence>
<dbReference type="AlphaFoldDB" id="A0A2N9JMK3"/>
<dbReference type="PANTHER" id="PTHR42709">
    <property type="entry name" value="ALKALINE PHOSPHATASE LIKE PROTEIN"/>
    <property type="match status" value="1"/>
</dbReference>
<dbReference type="Pfam" id="PF09335">
    <property type="entry name" value="VTT_dom"/>
    <property type="match status" value="1"/>
</dbReference>
<dbReference type="OrthoDB" id="3727474at2"/>
<organism evidence="10 11">
    <name type="scientific">Micropruina glycogenica</name>
    <dbReference type="NCBI Taxonomy" id="75385"/>
    <lineage>
        <taxon>Bacteria</taxon>
        <taxon>Bacillati</taxon>
        <taxon>Actinomycetota</taxon>
        <taxon>Actinomycetes</taxon>
        <taxon>Propionibacteriales</taxon>
        <taxon>Nocardioidaceae</taxon>
        <taxon>Micropruina</taxon>
    </lineage>
</organism>
<dbReference type="Proteomes" id="UP000238164">
    <property type="component" value="Chromosome 1"/>
</dbReference>
<keyword evidence="4 8" id="KW-0812">Transmembrane</keyword>
<feature type="compositionally biased region" description="Low complexity" evidence="7">
    <location>
        <begin position="1"/>
        <end position="21"/>
    </location>
</feature>
<dbReference type="PANTHER" id="PTHR42709:SF6">
    <property type="entry name" value="UNDECAPRENYL PHOSPHATE TRANSPORTER A"/>
    <property type="match status" value="1"/>
</dbReference>
<feature type="domain" description="VTT" evidence="9">
    <location>
        <begin position="85"/>
        <end position="205"/>
    </location>
</feature>
<comment type="subcellular location">
    <subcellularLocation>
        <location evidence="1">Cell membrane</location>
        <topology evidence="1">Multi-pass membrane protein</topology>
    </subcellularLocation>
</comment>
<dbReference type="RefSeq" id="WP_105187237.1">
    <property type="nucleotide sequence ID" value="NZ_BAAAGO010000067.1"/>
</dbReference>
<feature type="region of interest" description="Disordered" evidence="7">
    <location>
        <begin position="1"/>
        <end position="24"/>
    </location>
</feature>
<dbReference type="InterPro" id="IPR051311">
    <property type="entry name" value="DedA_domain"/>
</dbReference>
<name>A0A2N9JMK3_9ACTN</name>
<dbReference type="KEGG" id="mgg:MPLG2_3783"/>
<gene>
    <name evidence="10" type="ORF">MPLG2_3783</name>
</gene>
<feature type="transmembrane region" description="Helical" evidence="8">
    <location>
        <begin position="46"/>
        <end position="64"/>
    </location>
</feature>
<reference evidence="10 11" key="1">
    <citation type="submission" date="2018-02" db="EMBL/GenBank/DDBJ databases">
        <authorList>
            <person name="Cohen D.B."/>
            <person name="Kent A.D."/>
        </authorList>
    </citation>
    <scope>NUCLEOTIDE SEQUENCE [LARGE SCALE GENOMIC DNA]</scope>
    <source>
        <strain evidence="10">1</strain>
    </source>
</reference>
<dbReference type="GO" id="GO:0005886">
    <property type="term" value="C:plasma membrane"/>
    <property type="evidence" value="ECO:0007669"/>
    <property type="project" value="UniProtKB-SubCell"/>
</dbReference>
<evidence type="ECO:0000256" key="8">
    <source>
        <dbReference type="SAM" id="Phobius"/>
    </source>
</evidence>
<feature type="transmembrane region" description="Helical" evidence="8">
    <location>
        <begin position="182"/>
        <end position="201"/>
    </location>
</feature>
<evidence type="ECO:0000313" key="10">
    <source>
        <dbReference type="EMBL" id="SPD88813.1"/>
    </source>
</evidence>
<evidence type="ECO:0000313" key="11">
    <source>
        <dbReference type="Proteomes" id="UP000238164"/>
    </source>
</evidence>
<feature type="transmembrane region" description="Helical" evidence="8">
    <location>
        <begin position="221"/>
        <end position="239"/>
    </location>
</feature>
<keyword evidence="6 8" id="KW-0472">Membrane</keyword>
<evidence type="ECO:0000256" key="7">
    <source>
        <dbReference type="SAM" id="MobiDB-lite"/>
    </source>
</evidence>
<dbReference type="EMBL" id="LT985188">
    <property type="protein sequence ID" value="SPD88813.1"/>
    <property type="molecule type" value="Genomic_DNA"/>
</dbReference>
<keyword evidence="11" id="KW-1185">Reference proteome</keyword>
<feature type="transmembrane region" description="Helical" evidence="8">
    <location>
        <begin position="155"/>
        <end position="175"/>
    </location>
</feature>
<comment type="similarity">
    <text evidence="2">Belongs to the DedA family.</text>
</comment>
<evidence type="ECO:0000256" key="6">
    <source>
        <dbReference type="ARBA" id="ARBA00023136"/>
    </source>
</evidence>